<accession>A0A1G7YUT4</accession>
<dbReference type="STRING" id="370764.SAMN04489810_1863"/>
<protein>
    <submittedName>
        <fullName evidence="2">Pimeloyl-ACP methyl ester carboxylesterase</fullName>
    </submittedName>
</protein>
<organism evidence="2 3">
    <name type="scientific">Microbacterium pygmaeum</name>
    <dbReference type="NCBI Taxonomy" id="370764"/>
    <lineage>
        <taxon>Bacteria</taxon>
        <taxon>Bacillati</taxon>
        <taxon>Actinomycetota</taxon>
        <taxon>Actinomycetes</taxon>
        <taxon>Micrococcales</taxon>
        <taxon>Microbacteriaceae</taxon>
        <taxon>Microbacterium</taxon>
    </lineage>
</organism>
<reference evidence="2 3" key="1">
    <citation type="submission" date="2016-10" db="EMBL/GenBank/DDBJ databases">
        <authorList>
            <person name="de Groot N.N."/>
        </authorList>
    </citation>
    <scope>NUCLEOTIDE SEQUENCE [LARGE SCALE GENOMIC DNA]</scope>
    <source>
        <strain evidence="2 3">DSM 23142</strain>
    </source>
</reference>
<dbReference type="AlphaFoldDB" id="A0A1G7YUT4"/>
<proteinExistence type="predicted"/>
<sequence>MRAGVEEGIADAVIRPVCLLDVAPGDAASYDPVSTLVEEEAPMAHHTLNLPDVDLVYDVHGPLPTADGRPPLMMIGQPMDASGFHAQVALFPDRTVVTYDPRGLGRSARKDGGVTNEPGIQAEDVHAIIEALGAGPVEMLASSGGAVTALALVTAHPDDVATLVAHEPPIDGVLPDADAVQQARNAYTQVYRDKGWGAGMAAFIAMTAWEGEVTDEYFAQPAPDPAAFGMPTEDDGSRDDPLLSDRSWAVVHYEPDIEALKAAPTRIVVAVGEESVKVYTGRTAIALAERLGQQATVFPSHHGGFMGGEFGYAGQPEAFAAKLREVLARP</sequence>
<feature type="domain" description="AB hydrolase-1" evidence="1">
    <location>
        <begin position="90"/>
        <end position="183"/>
    </location>
</feature>
<dbReference type="Proteomes" id="UP000199009">
    <property type="component" value="Chromosome I"/>
</dbReference>
<evidence type="ECO:0000259" key="1">
    <source>
        <dbReference type="Pfam" id="PF00561"/>
    </source>
</evidence>
<evidence type="ECO:0000313" key="3">
    <source>
        <dbReference type="Proteomes" id="UP000199009"/>
    </source>
</evidence>
<keyword evidence="3" id="KW-1185">Reference proteome</keyword>
<name>A0A1G7YUT4_9MICO</name>
<dbReference type="SUPFAM" id="SSF53474">
    <property type="entry name" value="alpha/beta-Hydrolases"/>
    <property type="match status" value="1"/>
</dbReference>
<dbReference type="InterPro" id="IPR029058">
    <property type="entry name" value="AB_hydrolase_fold"/>
</dbReference>
<dbReference type="InterPro" id="IPR000073">
    <property type="entry name" value="AB_hydrolase_1"/>
</dbReference>
<gene>
    <name evidence="2" type="ORF">SAMN04489810_1863</name>
</gene>
<dbReference type="Gene3D" id="3.40.50.1820">
    <property type="entry name" value="alpha/beta hydrolase"/>
    <property type="match status" value="1"/>
</dbReference>
<evidence type="ECO:0000313" key="2">
    <source>
        <dbReference type="EMBL" id="SDH00332.1"/>
    </source>
</evidence>
<dbReference type="EMBL" id="LT629692">
    <property type="protein sequence ID" value="SDH00332.1"/>
    <property type="molecule type" value="Genomic_DNA"/>
</dbReference>
<dbReference type="Pfam" id="PF00561">
    <property type="entry name" value="Abhydrolase_1"/>
    <property type="match status" value="1"/>
</dbReference>
<dbReference type="GO" id="GO:0003824">
    <property type="term" value="F:catalytic activity"/>
    <property type="evidence" value="ECO:0007669"/>
    <property type="project" value="UniProtKB-ARBA"/>
</dbReference>